<organism evidence="2 3">
    <name type="scientific">Tetrapyrgos nigripes</name>
    <dbReference type="NCBI Taxonomy" id="182062"/>
    <lineage>
        <taxon>Eukaryota</taxon>
        <taxon>Fungi</taxon>
        <taxon>Dikarya</taxon>
        <taxon>Basidiomycota</taxon>
        <taxon>Agaricomycotina</taxon>
        <taxon>Agaricomycetes</taxon>
        <taxon>Agaricomycetidae</taxon>
        <taxon>Agaricales</taxon>
        <taxon>Marasmiineae</taxon>
        <taxon>Marasmiaceae</taxon>
        <taxon>Tetrapyrgos</taxon>
    </lineage>
</organism>
<keyword evidence="3" id="KW-1185">Reference proteome</keyword>
<feature type="compositionally biased region" description="Polar residues" evidence="1">
    <location>
        <begin position="180"/>
        <end position="194"/>
    </location>
</feature>
<feature type="compositionally biased region" description="Basic and acidic residues" evidence="1">
    <location>
        <begin position="121"/>
        <end position="131"/>
    </location>
</feature>
<evidence type="ECO:0000313" key="2">
    <source>
        <dbReference type="EMBL" id="KAF5340869.1"/>
    </source>
</evidence>
<feature type="region of interest" description="Disordered" evidence="1">
    <location>
        <begin position="121"/>
        <end position="224"/>
    </location>
</feature>
<dbReference type="OrthoDB" id="3051071at2759"/>
<feature type="compositionally biased region" description="Low complexity" evidence="1">
    <location>
        <begin position="151"/>
        <end position="161"/>
    </location>
</feature>
<dbReference type="AlphaFoldDB" id="A0A8H5CGJ4"/>
<comment type="caution">
    <text evidence="2">The sequence shown here is derived from an EMBL/GenBank/DDBJ whole genome shotgun (WGS) entry which is preliminary data.</text>
</comment>
<evidence type="ECO:0000313" key="3">
    <source>
        <dbReference type="Proteomes" id="UP000559256"/>
    </source>
</evidence>
<protein>
    <submittedName>
        <fullName evidence="2">Uncharacterized protein</fullName>
    </submittedName>
</protein>
<reference evidence="2 3" key="1">
    <citation type="journal article" date="2020" name="ISME J.">
        <title>Uncovering the hidden diversity of litter-decomposition mechanisms in mushroom-forming fungi.</title>
        <authorList>
            <person name="Floudas D."/>
            <person name="Bentzer J."/>
            <person name="Ahren D."/>
            <person name="Johansson T."/>
            <person name="Persson P."/>
            <person name="Tunlid A."/>
        </authorList>
    </citation>
    <scope>NUCLEOTIDE SEQUENCE [LARGE SCALE GENOMIC DNA]</scope>
    <source>
        <strain evidence="2 3">CBS 291.85</strain>
    </source>
</reference>
<accession>A0A8H5CGJ4</accession>
<evidence type="ECO:0000256" key="1">
    <source>
        <dbReference type="SAM" id="MobiDB-lite"/>
    </source>
</evidence>
<sequence>MFKSAPAQIKVATIKCNRPLCLYRNIARPIPGTYNCRGCSRGTFTVSPSDATTAQASVSLPYTYRQTTQDVRRIEEESRRRKEELYMRKQLAAIEVEERKQDLFLSRKAKLSAEKAEAKKVAEEKARHRQEWVANGMPLERRSAVRRKTGSSDGYSSSSSSDSHHSDPSPSRYALPHGASSPSRSISGYGQQYHTLHDYPGVRYRDSPAHDPFALYSSSRAPRY</sequence>
<dbReference type="Proteomes" id="UP000559256">
    <property type="component" value="Unassembled WGS sequence"/>
</dbReference>
<name>A0A8H5CGJ4_9AGAR</name>
<dbReference type="EMBL" id="JAACJM010000170">
    <property type="protein sequence ID" value="KAF5340869.1"/>
    <property type="molecule type" value="Genomic_DNA"/>
</dbReference>
<proteinExistence type="predicted"/>
<gene>
    <name evidence="2" type="ORF">D9758_012201</name>
</gene>